<dbReference type="AlphaFoldDB" id="A0A0X3AMJ9"/>
<proteinExistence type="predicted"/>
<feature type="transmembrane region" description="Helical" evidence="6">
    <location>
        <begin position="336"/>
        <end position="355"/>
    </location>
</feature>
<keyword evidence="9" id="KW-1185">Reference proteome</keyword>
<feature type="transmembrane region" description="Helical" evidence="6">
    <location>
        <begin position="232"/>
        <end position="254"/>
    </location>
</feature>
<accession>A0A0X3AMJ9</accession>
<evidence type="ECO:0000256" key="4">
    <source>
        <dbReference type="ARBA" id="ARBA00022989"/>
    </source>
</evidence>
<evidence type="ECO:0000313" key="8">
    <source>
        <dbReference type="EMBL" id="CVK16409.1"/>
    </source>
</evidence>
<dbReference type="Pfam" id="PF12698">
    <property type="entry name" value="ABC2_membrane_3"/>
    <property type="match status" value="1"/>
</dbReference>
<dbReference type="OrthoDB" id="9768837at2"/>
<dbReference type="PANTHER" id="PTHR30294:SF29">
    <property type="entry name" value="MULTIDRUG ABC TRANSPORTER PERMEASE YBHS-RELATED"/>
    <property type="match status" value="1"/>
</dbReference>
<gene>
    <name evidence="8" type="ORF">Ga0061079_10711</name>
</gene>
<sequence length="435" mass="50200">MRNIFLVMRREFLTQARKKSFVLITFFAPILVILAGVIIAYMIKINEGNSHIAIIDSTHEFYSEFKSNEKNIYNFYTENELRDLKDSLAQSKFLDAILYIPKTQDSLLDKLQDHIQLYTNKNLTKNLLHSIEENINKKIEEKRRKLLGIKQSDIDKINSKISLQIINLNEGKSENDHFIKEILSLSLMYVNLMFFIIYGTRVMRSIMEEKNNRVVEIIISSVKPFELMMGKILGTTLVALTQFCIWIGMTLFLLSMGKLLFGHELTLSIQQNDLRNFLNQETQIQISDTINALFNLDYPLIIFIFLFFFFMGYLFYSSFFAAIGAAVDNDTETQQFTPIIVVPLLLGAYGCISIINNPEGPVSFWLSIIPFTSPMAMVTRSFYGIPGWQLAVSIITMVGSVLVMVYIASKIYRIGILMYGKKVNIREIFRWLKQS</sequence>
<organism evidence="8 9">
    <name type="scientific">Apibacter mensalis</name>
    <dbReference type="NCBI Taxonomy" id="1586267"/>
    <lineage>
        <taxon>Bacteria</taxon>
        <taxon>Pseudomonadati</taxon>
        <taxon>Bacteroidota</taxon>
        <taxon>Flavobacteriia</taxon>
        <taxon>Flavobacteriales</taxon>
        <taxon>Weeksellaceae</taxon>
        <taxon>Apibacter</taxon>
    </lineage>
</organism>
<evidence type="ECO:0000256" key="2">
    <source>
        <dbReference type="ARBA" id="ARBA00022475"/>
    </source>
</evidence>
<protein>
    <submittedName>
        <fullName evidence="8">ABC-2 type transport system permease protein</fullName>
    </submittedName>
</protein>
<dbReference type="GO" id="GO:0005886">
    <property type="term" value="C:plasma membrane"/>
    <property type="evidence" value="ECO:0007669"/>
    <property type="project" value="UniProtKB-SubCell"/>
</dbReference>
<dbReference type="Gene3D" id="3.40.190.10">
    <property type="entry name" value="Periplasmic binding protein-like II"/>
    <property type="match status" value="1"/>
</dbReference>
<dbReference type="InterPro" id="IPR013525">
    <property type="entry name" value="ABC2_TM"/>
</dbReference>
<dbReference type="PANTHER" id="PTHR30294">
    <property type="entry name" value="MEMBRANE COMPONENT OF ABC TRANSPORTER YHHJ-RELATED"/>
    <property type="match status" value="1"/>
</dbReference>
<evidence type="ECO:0000256" key="1">
    <source>
        <dbReference type="ARBA" id="ARBA00004651"/>
    </source>
</evidence>
<evidence type="ECO:0000256" key="3">
    <source>
        <dbReference type="ARBA" id="ARBA00022692"/>
    </source>
</evidence>
<keyword evidence="4 6" id="KW-1133">Transmembrane helix</keyword>
<feature type="transmembrane region" description="Helical" evidence="6">
    <location>
        <begin position="300"/>
        <end position="324"/>
    </location>
</feature>
<name>A0A0X3AMJ9_9FLAO</name>
<reference evidence="8 9" key="1">
    <citation type="submission" date="2016-01" db="EMBL/GenBank/DDBJ databases">
        <authorList>
            <person name="McClelland M."/>
            <person name="Jain A."/>
            <person name="Saraogi P."/>
            <person name="Mendelson R."/>
            <person name="Westerman R."/>
            <person name="SanMiguel P."/>
            <person name="Csonka L."/>
        </authorList>
    </citation>
    <scope>NUCLEOTIDE SEQUENCE [LARGE SCALE GENOMIC DNA]</scope>
    <source>
        <strain evidence="8 9">R-53146</strain>
    </source>
</reference>
<dbReference type="RefSeq" id="WP_055425609.1">
    <property type="nucleotide sequence ID" value="NZ_FCOR01000007.1"/>
</dbReference>
<comment type="subcellular location">
    <subcellularLocation>
        <location evidence="1">Cell membrane</location>
        <topology evidence="1">Multi-pass membrane protein</topology>
    </subcellularLocation>
</comment>
<evidence type="ECO:0000313" key="9">
    <source>
        <dbReference type="Proteomes" id="UP000182761"/>
    </source>
</evidence>
<feature type="transmembrane region" description="Helical" evidence="6">
    <location>
        <begin position="387"/>
        <end position="408"/>
    </location>
</feature>
<keyword evidence="3 6" id="KW-0812">Transmembrane</keyword>
<evidence type="ECO:0000256" key="5">
    <source>
        <dbReference type="ARBA" id="ARBA00023136"/>
    </source>
</evidence>
<dbReference type="EMBL" id="FCOR01000007">
    <property type="protein sequence ID" value="CVK16409.1"/>
    <property type="molecule type" value="Genomic_DNA"/>
</dbReference>
<dbReference type="InterPro" id="IPR051449">
    <property type="entry name" value="ABC-2_transporter_component"/>
</dbReference>
<dbReference type="SUPFAM" id="SSF53850">
    <property type="entry name" value="Periplasmic binding protein-like II"/>
    <property type="match status" value="1"/>
</dbReference>
<keyword evidence="2" id="KW-1003">Cell membrane</keyword>
<dbReference type="GO" id="GO:0140359">
    <property type="term" value="F:ABC-type transporter activity"/>
    <property type="evidence" value="ECO:0007669"/>
    <property type="project" value="InterPro"/>
</dbReference>
<feature type="transmembrane region" description="Helical" evidence="6">
    <location>
        <begin position="182"/>
        <end position="200"/>
    </location>
</feature>
<keyword evidence="5 6" id="KW-0472">Membrane</keyword>
<feature type="transmembrane region" description="Helical" evidence="6">
    <location>
        <begin position="21"/>
        <end position="43"/>
    </location>
</feature>
<feature type="domain" description="ABC-2 type transporter transmembrane" evidence="7">
    <location>
        <begin position="19"/>
        <end position="409"/>
    </location>
</feature>
<evidence type="ECO:0000256" key="6">
    <source>
        <dbReference type="SAM" id="Phobius"/>
    </source>
</evidence>
<dbReference type="STRING" id="1586267.GCA_001418685_01262"/>
<dbReference type="Proteomes" id="UP000182761">
    <property type="component" value="Unassembled WGS sequence"/>
</dbReference>
<evidence type="ECO:0000259" key="7">
    <source>
        <dbReference type="Pfam" id="PF12698"/>
    </source>
</evidence>